<dbReference type="PROSITE" id="PS00107">
    <property type="entry name" value="PROTEIN_KINASE_ATP"/>
    <property type="match status" value="1"/>
</dbReference>
<dbReference type="EC" id="2.7.11.1" evidence="1"/>
<dbReference type="PANTHER" id="PTHR43289:SF6">
    <property type="entry name" value="SERINE_THREONINE-PROTEIN KINASE NEKL-3"/>
    <property type="match status" value="1"/>
</dbReference>
<accession>A0A5C6B9Y0</accession>
<dbReference type="PANTHER" id="PTHR43289">
    <property type="entry name" value="MITOGEN-ACTIVATED PROTEIN KINASE KINASE KINASE 20-RELATED"/>
    <property type="match status" value="1"/>
</dbReference>
<organism evidence="11 12">
    <name type="scientific">Stieleria varia</name>
    <dbReference type="NCBI Taxonomy" id="2528005"/>
    <lineage>
        <taxon>Bacteria</taxon>
        <taxon>Pseudomonadati</taxon>
        <taxon>Planctomycetota</taxon>
        <taxon>Planctomycetia</taxon>
        <taxon>Pirellulales</taxon>
        <taxon>Pirellulaceae</taxon>
        <taxon>Stieleria</taxon>
    </lineage>
</organism>
<keyword evidence="9" id="KW-1133">Transmembrane helix</keyword>
<dbReference type="InterPro" id="IPR041916">
    <property type="entry name" value="Anti_sigma_zinc_sf"/>
</dbReference>
<name>A0A5C6B9Y0_9BACT</name>
<evidence type="ECO:0000256" key="6">
    <source>
        <dbReference type="ARBA" id="ARBA00022840"/>
    </source>
</evidence>
<keyword evidence="2" id="KW-0723">Serine/threonine-protein kinase</keyword>
<feature type="region of interest" description="Disordered" evidence="8">
    <location>
        <begin position="64"/>
        <end position="84"/>
    </location>
</feature>
<evidence type="ECO:0000259" key="10">
    <source>
        <dbReference type="PROSITE" id="PS50011"/>
    </source>
</evidence>
<dbReference type="InterPro" id="IPR011009">
    <property type="entry name" value="Kinase-like_dom_sf"/>
</dbReference>
<evidence type="ECO:0000256" key="9">
    <source>
        <dbReference type="SAM" id="Phobius"/>
    </source>
</evidence>
<keyword evidence="4 7" id="KW-0547">Nucleotide-binding</keyword>
<dbReference type="SMART" id="SM00220">
    <property type="entry name" value="S_TKc"/>
    <property type="match status" value="1"/>
</dbReference>
<evidence type="ECO:0000313" key="12">
    <source>
        <dbReference type="Proteomes" id="UP000320176"/>
    </source>
</evidence>
<comment type="caution">
    <text evidence="11">The sequence shown here is derived from an EMBL/GenBank/DDBJ whole genome shotgun (WGS) entry which is preliminary data.</text>
</comment>
<dbReference type="SUPFAM" id="SSF56112">
    <property type="entry name" value="Protein kinase-like (PK-like)"/>
    <property type="match status" value="1"/>
</dbReference>
<sequence>MPKLTDHPSREELSAYSLGQLPEERAVTIDSHIIACEPCCETIVELSSEDTFAGLLQEAGRLPTDQTADHDSATANSASFDDIPQPLSEHPRYEVMSLIGKGGMGDVYLARHRKMERTVALKVINRGLVRKVEAIDRFHREVKTAAQLSHSNIVTAYDADHAGDFHFMVMEFVDGVDLSQMVKDRGALPVAEACDYIRQAAIGLQHAHERGMVHRDMKPHNLMVTADGTVKILDFGLASLTPSAIAGADTVEAHSELTAVGAIMGTPDYISPEQAKDARNADIRSDIYSLGATLYYLLSGRVPFDEGSVMHKLRSHAQVEPAPLNSVREDVPEELVAITSRMMAKDPIERFQTPAEVVEALETVLKEPQPVKSQERVLQVQPSRRRIGWIPLTAIATIFLAVIFAGIVYFIETNNGIVRVEVVDDSLTVEISGQTITAGDGNKTPLEIRAGDCVLKVRQGDFEFETDRFQIRRGDEIAFKVEMLKGEIMVRKDGEPFHSKVLSDDIEVRQILDRMAKAYAECKSYRDSGVIKSLFYRSTDSPEWTVEHSFTTAFLRPDRFRFEIKNEDNRMLISANEQNIQTWWDVEPGVKKPTSLEFALAQANGFIGGDAGRIPAMLMPQQLELSGGLELIDPKQIEDGKLQNVECFRLEYNFRDEQFTLWIDKQSYLVRRIDERIKVDSIRIERTTNYDPTIDSKITDQMLEFDPPSPQAADDGANTLSSRLPGTQ</sequence>
<keyword evidence="5 11" id="KW-0418">Kinase</keyword>
<feature type="domain" description="Protein kinase" evidence="10">
    <location>
        <begin position="93"/>
        <end position="365"/>
    </location>
</feature>
<keyword evidence="6 7" id="KW-0067">ATP-binding</keyword>
<keyword evidence="9" id="KW-0812">Transmembrane</keyword>
<evidence type="ECO:0000256" key="7">
    <source>
        <dbReference type="PROSITE-ProRule" id="PRU10141"/>
    </source>
</evidence>
<evidence type="ECO:0000256" key="4">
    <source>
        <dbReference type="ARBA" id="ARBA00022741"/>
    </source>
</evidence>
<keyword evidence="3 11" id="KW-0808">Transferase</keyword>
<gene>
    <name evidence="11" type="primary">prkC_8</name>
    <name evidence="11" type="ORF">Pla52n_08230</name>
</gene>
<dbReference type="EMBL" id="SJPN01000001">
    <property type="protein sequence ID" value="TWU08241.1"/>
    <property type="molecule type" value="Genomic_DNA"/>
</dbReference>
<dbReference type="Pfam" id="PF00069">
    <property type="entry name" value="Pkinase"/>
    <property type="match status" value="1"/>
</dbReference>
<dbReference type="InterPro" id="IPR008271">
    <property type="entry name" value="Ser/Thr_kinase_AS"/>
</dbReference>
<evidence type="ECO:0000313" key="11">
    <source>
        <dbReference type="EMBL" id="TWU08241.1"/>
    </source>
</evidence>
<keyword evidence="12" id="KW-1185">Reference proteome</keyword>
<dbReference type="AlphaFoldDB" id="A0A5C6B9Y0"/>
<evidence type="ECO:0000256" key="5">
    <source>
        <dbReference type="ARBA" id="ARBA00022777"/>
    </source>
</evidence>
<evidence type="ECO:0000256" key="1">
    <source>
        <dbReference type="ARBA" id="ARBA00012513"/>
    </source>
</evidence>
<dbReference type="Proteomes" id="UP000320176">
    <property type="component" value="Unassembled WGS sequence"/>
</dbReference>
<dbReference type="Gene3D" id="3.30.200.20">
    <property type="entry name" value="Phosphorylase Kinase, domain 1"/>
    <property type="match status" value="1"/>
</dbReference>
<dbReference type="GO" id="GO:0004674">
    <property type="term" value="F:protein serine/threonine kinase activity"/>
    <property type="evidence" value="ECO:0007669"/>
    <property type="project" value="UniProtKB-KW"/>
</dbReference>
<feature type="region of interest" description="Disordered" evidence="8">
    <location>
        <begin position="702"/>
        <end position="728"/>
    </location>
</feature>
<dbReference type="RefSeq" id="WP_146518320.1">
    <property type="nucleotide sequence ID" value="NZ_CP151726.1"/>
</dbReference>
<dbReference type="GO" id="GO:0005524">
    <property type="term" value="F:ATP binding"/>
    <property type="evidence" value="ECO:0007669"/>
    <property type="project" value="UniProtKB-UniRule"/>
</dbReference>
<dbReference type="PROSITE" id="PS50011">
    <property type="entry name" value="PROTEIN_KINASE_DOM"/>
    <property type="match status" value="1"/>
</dbReference>
<dbReference type="OrthoDB" id="6111975at2"/>
<dbReference type="CDD" id="cd14014">
    <property type="entry name" value="STKc_PknB_like"/>
    <property type="match status" value="1"/>
</dbReference>
<keyword evidence="9" id="KW-0472">Membrane</keyword>
<reference evidence="11 12" key="1">
    <citation type="submission" date="2019-02" db="EMBL/GenBank/DDBJ databases">
        <title>Deep-cultivation of Planctomycetes and their phenomic and genomic characterization uncovers novel biology.</title>
        <authorList>
            <person name="Wiegand S."/>
            <person name="Jogler M."/>
            <person name="Boedeker C."/>
            <person name="Pinto D."/>
            <person name="Vollmers J."/>
            <person name="Rivas-Marin E."/>
            <person name="Kohn T."/>
            <person name="Peeters S.H."/>
            <person name="Heuer A."/>
            <person name="Rast P."/>
            <person name="Oberbeckmann S."/>
            <person name="Bunk B."/>
            <person name="Jeske O."/>
            <person name="Meyerdierks A."/>
            <person name="Storesund J.E."/>
            <person name="Kallscheuer N."/>
            <person name="Luecker S."/>
            <person name="Lage O.M."/>
            <person name="Pohl T."/>
            <person name="Merkel B.J."/>
            <person name="Hornburger P."/>
            <person name="Mueller R.-W."/>
            <person name="Bruemmer F."/>
            <person name="Labrenz M."/>
            <person name="Spormann A.M."/>
            <person name="Op Den Camp H."/>
            <person name="Overmann J."/>
            <person name="Amann R."/>
            <person name="Jetten M.S.M."/>
            <person name="Mascher T."/>
            <person name="Medema M.H."/>
            <person name="Devos D.P."/>
            <person name="Kaster A.-K."/>
            <person name="Ovreas L."/>
            <person name="Rohde M."/>
            <person name="Galperin M.Y."/>
            <person name="Jogler C."/>
        </authorList>
    </citation>
    <scope>NUCLEOTIDE SEQUENCE [LARGE SCALE GENOMIC DNA]</scope>
    <source>
        <strain evidence="11 12">Pla52n</strain>
    </source>
</reference>
<dbReference type="FunFam" id="1.10.510.10:FF:000021">
    <property type="entry name" value="Serine/threonine protein kinase"/>
    <property type="match status" value="1"/>
</dbReference>
<dbReference type="Gene3D" id="1.10.510.10">
    <property type="entry name" value="Transferase(Phosphotransferase) domain 1"/>
    <property type="match status" value="1"/>
</dbReference>
<evidence type="ECO:0000256" key="2">
    <source>
        <dbReference type="ARBA" id="ARBA00022527"/>
    </source>
</evidence>
<dbReference type="InterPro" id="IPR000719">
    <property type="entry name" value="Prot_kinase_dom"/>
</dbReference>
<dbReference type="InterPro" id="IPR017441">
    <property type="entry name" value="Protein_kinase_ATP_BS"/>
</dbReference>
<feature type="binding site" evidence="7">
    <location>
        <position position="131"/>
    </location>
    <ligand>
        <name>ATP</name>
        <dbReference type="ChEBI" id="CHEBI:30616"/>
    </ligand>
</feature>
<dbReference type="Gene3D" id="1.10.10.1320">
    <property type="entry name" value="Anti-sigma factor, zinc-finger domain"/>
    <property type="match status" value="1"/>
</dbReference>
<feature type="transmembrane region" description="Helical" evidence="9">
    <location>
        <begin position="389"/>
        <end position="411"/>
    </location>
</feature>
<feature type="compositionally biased region" description="Polar residues" evidence="8">
    <location>
        <begin position="718"/>
        <end position="728"/>
    </location>
</feature>
<protein>
    <recommendedName>
        <fullName evidence="1">non-specific serine/threonine protein kinase</fullName>
        <ecNumber evidence="1">2.7.11.1</ecNumber>
    </recommendedName>
</protein>
<proteinExistence type="predicted"/>
<evidence type="ECO:0000256" key="3">
    <source>
        <dbReference type="ARBA" id="ARBA00022679"/>
    </source>
</evidence>
<evidence type="ECO:0000256" key="8">
    <source>
        <dbReference type="SAM" id="MobiDB-lite"/>
    </source>
</evidence>
<dbReference type="PROSITE" id="PS00108">
    <property type="entry name" value="PROTEIN_KINASE_ST"/>
    <property type="match status" value="1"/>
</dbReference>